<accession>A0ABR0R338</accession>
<reference evidence="2 3" key="1">
    <citation type="submission" date="2023-03" db="EMBL/GenBank/DDBJ databases">
        <title>WGS of Gossypium arboreum.</title>
        <authorList>
            <person name="Yu D."/>
        </authorList>
    </citation>
    <scope>NUCLEOTIDE SEQUENCE [LARGE SCALE GENOMIC DNA]</scope>
    <source>
        <tissue evidence="2">Leaf</tissue>
    </source>
</reference>
<comment type="caution">
    <text evidence="2">The sequence shown here is derived from an EMBL/GenBank/DDBJ whole genome shotgun (WGS) entry which is preliminary data.</text>
</comment>
<proteinExistence type="predicted"/>
<dbReference type="EMBL" id="JARKNE010000001">
    <property type="protein sequence ID" value="KAK5845597.1"/>
    <property type="molecule type" value="Genomic_DNA"/>
</dbReference>
<name>A0ABR0R338_GOSAR</name>
<evidence type="ECO:0000313" key="3">
    <source>
        <dbReference type="Proteomes" id="UP001358586"/>
    </source>
</evidence>
<protein>
    <submittedName>
        <fullName evidence="2">Uncharacterized protein</fullName>
    </submittedName>
</protein>
<keyword evidence="3" id="KW-1185">Reference proteome</keyword>
<evidence type="ECO:0000313" key="2">
    <source>
        <dbReference type="EMBL" id="KAK5845597.1"/>
    </source>
</evidence>
<dbReference type="Proteomes" id="UP001358586">
    <property type="component" value="Chromosome 1"/>
</dbReference>
<organism evidence="2 3">
    <name type="scientific">Gossypium arboreum</name>
    <name type="common">Tree cotton</name>
    <name type="synonym">Gossypium nanking</name>
    <dbReference type="NCBI Taxonomy" id="29729"/>
    <lineage>
        <taxon>Eukaryota</taxon>
        <taxon>Viridiplantae</taxon>
        <taxon>Streptophyta</taxon>
        <taxon>Embryophyta</taxon>
        <taxon>Tracheophyta</taxon>
        <taxon>Spermatophyta</taxon>
        <taxon>Magnoliopsida</taxon>
        <taxon>eudicotyledons</taxon>
        <taxon>Gunneridae</taxon>
        <taxon>Pentapetalae</taxon>
        <taxon>rosids</taxon>
        <taxon>malvids</taxon>
        <taxon>Malvales</taxon>
        <taxon>Malvaceae</taxon>
        <taxon>Malvoideae</taxon>
        <taxon>Gossypium</taxon>
    </lineage>
</organism>
<feature type="region of interest" description="Disordered" evidence="1">
    <location>
        <begin position="1"/>
        <end position="33"/>
    </location>
</feature>
<gene>
    <name evidence="2" type="ORF">PVK06_001791</name>
</gene>
<sequence>MTNTRGNSKVALLASKKQKAPDGTSSSSASVEVMSIHDEPSTITFRLGGLVRHMSIPEFGAALGLYTEEFMSVEDFLQLHRHIHHSPLHYWTDLTGDLTNCDASHSKATHLSSALRYLQALLAHTLTGQR</sequence>
<evidence type="ECO:0000256" key="1">
    <source>
        <dbReference type="SAM" id="MobiDB-lite"/>
    </source>
</evidence>